<dbReference type="EMBL" id="HG673464">
    <property type="protein sequence ID" value="CDI83675.1"/>
    <property type="molecule type" value="Genomic_DNA"/>
</dbReference>
<dbReference type="InterPro" id="IPR027640">
    <property type="entry name" value="Kinesin-like_fam"/>
</dbReference>
<dbReference type="InterPro" id="IPR027417">
    <property type="entry name" value="P-loop_NTPase"/>
</dbReference>
<dbReference type="PANTHER" id="PTHR47968">
    <property type="entry name" value="CENTROMERE PROTEIN E"/>
    <property type="match status" value="1"/>
</dbReference>
<dbReference type="OMA" id="GCCRTAM"/>
<dbReference type="GO" id="GO:0007018">
    <property type="term" value="P:microtubule-based movement"/>
    <property type="evidence" value="ECO:0007669"/>
    <property type="project" value="InterPro"/>
</dbReference>
<dbReference type="RefSeq" id="XP_013247232.1">
    <property type="nucleotide sequence ID" value="XM_013391778.1"/>
</dbReference>
<feature type="compositionally biased region" description="Polar residues" evidence="5">
    <location>
        <begin position="137"/>
        <end position="159"/>
    </location>
</feature>
<proteinExistence type="inferred from homology"/>
<dbReference type="AlphaFoldDB" id="U6GU28"/>
<dbReference type="GO" id="GO:0005524">
    <property type="term" value="F:ATP binding"/>
    <property type="evidence" value="ECO:0007669"/>
    <property type="project" value="UniProtKB-UniRule"/>
</dbReference>
<feature type="region of interest" description="Disordered" evidence="5">
    <location>
        <begin position="135"/>
        <end position="159"/>
    </location>
</feature>
<dbReference type="SUPFAM" id="SSF52540">
    <property type="entry name" value="P-loop containing nucleoside triphosphate hydrolases"/>
    <property type="match status" value="1"/>
</dbReference>
<dbReference type="InterPro" id="IPR001752">
    <property type="entry name" value="Kinesin_motor_dom"/>
</dbReference>
<dbReference type="GeneID" id="25272252"/>
<keyword evidence="3 4" id="KW-0505">Motor protein</keyword>
<keyword evidence="1" id="KW-0493">Microtubule</keyword>
<feature type="compositionally biased region" description="Low complexity" evidence="5">
    <location>
        <begin position="795"/>
        <end position="810"/>
    </location>
</feature>
<evidence type="ECO:0000256" key="5">
    <source>
        <dbReference type="SAM" id="MobiDB-lite"/>
    </source>
</evidence>
<evidence type="ECO:0000256" key="2">
    <source>
        <dbReference type="ARBA" id="ARBA00023054"/>
    </source>
</evidence>
<accession>U6GU28</accession>
<keyword evidence="4" id="KW-0067">ATP-binding</keyword>
<dbReference type="OrthoDB" id="3176171at2759"/>
<evidence type="ECO:0000256" key="3">
    <source>
        <dbReference type="ARBA" id="ARBA00023175"/>
    </source>
</evidence>
<feature type="compositionally biased region" description="Low complexity" evidence="5">
    <location>
        <begin position="896"/>
        <end position="931"/>
    </location>
</feature>
<protein>
    <submittedName>
        <fullName evidence="7">Kinesin motor domain-containing protein, putative</fullName>
    </submittedName>
</protein>
<dbReference type="SMART" id="SM00129">
    <property type="entry name" value="KISc"/>
    <property type="match status" value="1"/>
</dbReference>
<dbReference type="InterPro" id="IPR036961">
    <property type="entry name" value="Kinesin_motor_dom_sf"/>
</dbReference>
<dbReference type="Gene3D" id="3.40.850.10">
    <property type="entry name" value="Kinesin motor domain"/>
    <property type="match status" value="1"/>
</dbReference>
<feature type="region of interest" description="Disordered" evidence="5">
    <location>
        <begin position="892"/>
        <end position="932"/>
    </location>
</feature>
<dbReference type="GO" id="GO:0005874">
    <property type="term" value="C:microtubule"/>
    <property type="evidence" value="ECO:0007669"/>
    <property type="project" value="UniProtKB-KW"/>
</dbReference>
<dbReference type="PROSITE" id="PS50067">
    <property type="entry name" value="KINESIN_MOTOR_2"/>
    <property type="match status" value="1"/>
</dbReference>
<dbReference type="PRINTS" id="PR00380">
    <property type="entry name" value="KINESINHEAVY"/>
</dbReference>
<dbReference type="VEuPathDB" id="ToxoDB:EAH_00041820"/>
<evidence type="ECO:0000256" key="1">
    <source>
        <dbReference type="ARBA" id="ARBA00022701"/>
    </source>
</evidence>
<comment type="similarity">
    <text evidence="4">Belongs to the TRAFAC class myosin-kinesin ATPase superfamily. Kinesin family.</text>
</comment>
<feature type="domain" description="Kinesin motor" evidence="6">
    <location>
        <begin position="293"/>
        <end position="621"/>
    </location>
</feature>
<evidence type="ECO:0000259" key="6">
    <source>
        <dbReference type="PROSITE" id="PS50067"/>
    </source>
</evidence>
<evidence type="ECO:0000256" key="4">
    <source>
        <dbReference type="PROSITE-ProRule" id="PRU00283"/>
    </source>
</evidence>
<dbReference type="GO" id="GO:0003777">
    <property type="term" value="F:microtubule motor activity"/>
    <property type="evidence" value="ECO:0007669"/>
    <property type="project" value="InterPro"/>
</dbReference>
<feature type="compositionally biased region" description="Low complexity" evidence="5">
    <location>
        <begin position="981"/>
        <end position="990"/>
    </location>
</feature>
<dbReference type="Pfam" id="PF00225">
    <property type="entry name" value="Kinesin"/>
    <property type="match status" value="1"/>
</dbReference>
<dbReference type="Proteomes" id="UP000018050">
    <property type="component" value="Unassembled WGS sequence"/>
</dbReference>
<reference evidence="7" key="1">
    <citation type="submission" date="2013-10" db="EMBL/GenBank/DDBJ databases">
        <title>Genomic analysis of the causative agents of coccidiosis in chickens.</title>
        <authorList>
            <person name="Reid A.J."/>
            <person name="Blake D."/>
            <person name="Billington K."/>
            <person name="Browne H."/>
            <person name="Dunn M."/>
            <person name="Hung S."/>
            <person name="Kawahara F."/>
            <person name="Miranda-Saavedra D."/>
            <person name="Mourier T."/>
            <person name="Nagra H."/>
            <person name="Otto T.D."/>
            <person name="Rawlings N."/>
            <person name="Sanchez A."/>
            <person name="Sanders M."/>
            <person name="Subramaniam C."/>
            <person name="Tay Y."/>
            <person name="Dear P."/>
            <person name="Doerig C."/>
            <person name="Gruber A."/>
            <person name="Parkinson J."/>
            <person name="Shirley M."/>
            <person name="Wan K.L."/>
            <person name="Berriman M."/>
            <person name="Tomley F."/>
            <person name="Pain A."/>
        </authorList>
    </citation>
    <scope>NUCLEOTIDE SEQUENCE [LARGE SCALE GENOMIC DNA]</scope>
    <source>
        <strain evidence="7">Houghton</strain>
    </source>
</reference>
<feature type="compositionally biased region" description="Basic and acidic residues" evidence="5">
    <location>
        <begin position="666"/>
        <end position="678"/>
    </location>
</feature>
<name>U6GU28_EIMAC</name>
<dbReference type="GO" id="GO:0008017">
    <property type="term" value="F:microtubule binding"/>
    <property type="evidence" value="ECO:0007669"/>
    <property type="project" value="InterPro"/>
</dbReference>
<feature type="region of interest" description="Disordered" evidence="5">
    <location>
        <begin position="981"/>
        <end position="1006"/>
    </location>
</feature>
<feature type="region of interest" description="Disordered" evidence="5">
    <location>
        <begin position="776"/>
        <end position="811"/>
    </location>
</feature>
<feature type="region of interest" description="Disordered" evidence="5">
    <location>
        <begin position="666"/>
        <end position="687"/>
    </location>
</feature>
<organism evidence="7 8">
    <name type="scientific">Eimeria acervulina</name>
    <name type="common">Coccidian parasite</name>
    <dbReference type="NCBI Taxonomy" id="5801"/>
    <lineage>
        <taxon>Eukaryota</taxon>
        <taxon>Sar</taxon>
        <taxon>Alveolata</taxon>
        <taxon>Apicomplexa</taxon>
        <taxon>Conoidasida</taxon>
        <taxon>Coccidia</taxon>
        <taxon>Eucoccidiorida</taxon>
        <taxon>Eimeriorina</taxon>
        <taxon>Eimeriidae</taxon>
        <taxon>Eimeria</taxon>
    </lineage>
</organism>
<keyword evidence="4" id="KW-0547">Nucleotide-binding</keyword>
<dbReference type="PANTHER" id="PTHR47968:SF13">
    <property type="entry name" value="KINESIN-LIKE PROTEIN KIF19 ISOFORM X1"/>
    <property type="match status" value="1"/>
</dbReference>
<evidence type="ECO:0000313" key="7">
    <source>
        <dbReference type="EMBL" id="CDI83675.1"/>
    </source>
</evidence>
<feature type="region of interest" description="Disordered" evidence="5">
    <location>
        <begin position="829"/>
        <end position="850"/>
    </location>
</feature>
<keyword evidence="8" id="KW-1185">Reference proteome</keyword>
<sequence>MHFNPNKLTSFMRAQEAVPPRPLLGEPIGAPVTANTFVKCRYAQGSPAYQVTQNTQLTQHHKLPAQSALVSQVLPRQQQQQQQLQQMQQLHLQQQQQQQRHYQLMKPSTLMSQKHQEQQHAALATQFVSCAGHRSRSNSSLASQEKRSPSQLSSSCEGLLHSSTKAGGSMRCGYSGETRAVPFNSCAFNNRLSFGSTRSSLGSGQQFSSLRYVSTDSEHNVSAAVASDAAAVTDEPAEATGVPPVPASVSPVCGAAPSSGLSVGGESCTDWGVISAENGNSNNDNSSSTSGSNVFVAVRVRPLSESERRQGDSKSVSVVAPQSLLVTERGAGGGPRGRRVRRRCFLFDSVFGESAGQEEVFQLSTSPLLQELFKGTNVSIFAYGATAAGKTYTMLGTETRPGVMPRALQLLFQQVSSEQEKEYVFICRFVEIYNETIRDLLGHRGEVCELREDPERGVLLQHATSLRLCSPQQALLLLLEGNARRTQEATNANQTSSRSHAVLQVNVMLRGQNGDEKQLSKLSLVDLAGSASINRSLLALGNVINALTARGGGPSGGACGGSCGGPPLRFVPYRDSKLTRLLKDSLGGCCRTAMIATVSPASSHQEETLNTLKYAKRAKAIRNSSDQLHKMKKCISDTDAHNGPAAVAGLKAKLHQLQCQLHRQELPELHTAEKDRRGGRAAGGEAPLPTVRHATAEAVNLLLEDIDALATENALLTEQVAALQASLRESGDRFAFLQSLAQQQQQQQQMLLQQQHFEAEFLNSTEVPAAAHEAAKNGSDATAAARTGKCGWEGSSSTIHPSESSSSRAAAADEELQVLLRMRPVQSQQQVLHQRQHEEDFDVPTEEHELQRIECNGDQQQLQHQQQPEQPLALQPQGLIRTKDTLQFDEYFSPQSGSAADGSPATGPAPAAAGPAPAADPDSGGAFAPSAGAGGGRSLGLSPFRLFGKSGAFGRLCSTSLVSLDAPPASVASAATAAAAHHAAGSTPGSDSKGLLNDEGIDFKTN</sequence>
<reference evidence="7" key="2">
    <citation type="submission" date="2013-10" db="EMBL/GenBank/DDBJ databases">
        <authorList>
            <person name="Aslett M."/>
        </authorList>
    </citation>
    <scope>NUCLEOTIDE SEQUENCE [LARGE SCALE GENOMIC DNA]</scope>
    <source>
        <strain evidence="7">Houghton</strain>
    </source>
</reference>
<evidence type="ECO:0000313" key="8">
    <source>
        <dbReference type="Proteomes" id="UP000018050"/>
    </source>
</evidence>
<feature type="binding site" evidence="4">
    <location>
        <begin position="384"/>
        <end position="391"/>
    </location>
    <ligand>
        <name>ATP</name>
        <dbReference type="ChEBI" id="CHEBI:30616"/>
    </ligand>
</feature>
<gene>
    <name evidence="7" type="ORF">EAH_00041820</name>
</gene>
<keyword evidence="2" id="KW-0175">Coiled coil</keyword>